<proteinExistence type="predicted"/>
<dbReference type="HOGENOM" id="CLU_107918_2_1_10"/>
<dbReference type="Pfam" id="PF09832">
    <property type="entry name" value="DUF2059"/>
    <property type="match status" value="1"/>
</dbReference>
<evidence type="ECO:0000256" key="1">
    <source>
        <dbReference type="SAM" id="SignalP"/>
    </source>
</evidence>
<evidence type="ECO:0000259" key="2">
    <source>
        <dbReference type="Pfam" id="PF09832"/>
    </source>
</evidence>
<dbReference type="EMBL" id="CP000492">
    <property type="protein sequence ID" value="ABL66513.1"/>
    <property type="molecule type" value="Genomic_DNA"/>
</dbReference>
<reference evidence="3 4" key="1">
    <citation type="submission" date="2006-12" db="EMBL/GenBank/DDBJ databases">
        <title>Complete sequence of Chlorobium phaeobacteroides DSM 266.</title>
        <authorList>
            <consortium name="US DOE Joint Genome Institute"/>
            <person name="Copeland A."/>
            <person name="Lucas S."/>
            <person name="Lapidus A."/>
            <person name="Barry K."/>
            <person name="Detter J.C."/>
            <person name="Glavina del Rio T."/>
            <person name="Hammon N."/>
            <person name="Israni S."/>
            <person name="Pitluck S."/>
            <person name="Goltsman E."/>
            <person name="Schmutz J."/>
            <person name="Larimer F."/>
            <person name="Land M."/>
            <person name="Hauser L."/>
            <person name="Mikhailova N."/>
            <person name="Li T."/>
            <person name="Overmann J."/>
            <person name="Bryant D.A."/>
            <person name="Richardson P."/>
        </authorList>
    </citation>
    <scope>NUCLEOTIDE SEQUENCE [LARGE SCALE GENOMIC DNA]</scope>
    <source>
        <strain evidence="3 4">DSM 266</strain>
    </source>
</reference>
<dbReference type="OrthoDB" id="1143459at2"/>
<feature type="domain" description="DUF2059" evidence="2">
    <location>
        <begin position="78"/>
        <end position="137"/>
    </location>
</feature>
<dbReference type="InterPro" id="IPR018637">
    <property type="entry name" value="DUF2059"/>
</dbReference>
<dbReference type="RefSeq" id="WP_011746290.1">
    <property type="nucleotide sequence ID" value="NC_008639.1"/>
</dbReference>
<evidence type="ECO:0000313" key="4">
    <source>
        <dbReference type="Proteomes" id="UP000008701"/>
    </source>
</evidence>
<dbReference type="AlphaFoldDB" id="A1BJD6"/>
<keyword evidence="4" id="KW-1185">Reference proteome</keyword>
<feature type="signal peptide" evidence="1">
    <location>
        <begin position="1"/>
        <end position="20"/>
    </location>
</feature>
<name>A1BJD6_CHLPD</name>
<dbReference type="STRING" id="290317.Cpha266_2525"/>
<sequence precursor="true">MKKIIMMLLFTVIASGSLWANPSTHAKAAEDLLLTVGTKATLEKAIEQQLKIQVQSTPDLIPYEQVMMRFLEKHLGWQSLKGELIRLYMQTFTEAELHSIMEFYKSPVGQKMVIKQPELIVQGTEIGIKRVQDNLPELDALIKAESVRLKKK</sequence>
<evidence type="ECO:0000313" key="3">
    <source>
        <dbReference type="EMBL" id="ABL66513.1"/>
    </source>
</evidence>
<dbReference type="Proteomes" id="UP000008701">
    <property type="component" value="Chromosome"/>
</dbReference>
<gene>
    <name evidence="3" type="ordered locus">Cpha266_2525</name>
</gene>
<keyword evidence="1" id="KW-0732">Signal</keyword>
<organism evidence="3 4">
    <name type="scientific">Chlorobium phaeobacteroides (strain DSM 266 / SMG 266 / 2430)</name>
    <dbReference type="NCBI Taxonomy" id="290317"/>
    <lineage>
        <taxon>Bacteria</taxon>
        <taxon>Pseudomonadati</taxon>
        <taxon>Chlorobiota</taxon>
        <taxon>Chlorobiia</taxon>
        <taxon>Chlorobiales</taxon>
        <taxon>Chlorobiaceae</taxon>
        <taxon>Chlorobium/Pelodictyon group</taxon>
        <taxon>Chlorobium</taxon>
    </lineage>
</organism>
<dbReference type="KEGG" id="cph:Cpha266_2525"/>
<feature type="chain" id="PRO_5002632589" description="DUF2059 domain-containing protein" evidence="1">
    <location>
        <begin position="21"/>
        <end position="152"/>
    </location>
</feature>
<dbReference type="eggNOG" id="COG3184">
    <property type="taxonomic scope" value="Bacteria"/>
</dbReference>
<protein>
    <recommendedName>
        <fullName evidence="2">DUF2059 domain-containing protein</fullName>
    </recommendedName>
</protein>
<accession>A1BJD6</accession>